<sequence length="689" mass="77578">MVKTYDTFLLGLYDSMLKDVESWYPAGATEWRWTKVRLRFLLNTRGSRFFTVDLVAAGKHFDQCLESGVYVPSSLPCLKARKGCAIPRLFEGMLKRVFSKSSGVIRPRCDTTAIVFLRQLYFAAKKVRMACDDSATYETVAEFFRIERDIRPPSLCWASDVLVPPDVHSSSLQLSDELEQGGTRGNQGTIDLGEVSAWPVETGCADTSTTLGANARSLLEVIQRVADTISSDLKWFEPSEISPKHGPGAVSDKSRESKYDFPYWPEKLDNLFPSESFAYYNEASVWIDQTDGGPHLSKGEPPSKLIAVPKTQKGPRLIASEPTSHQWIQQGIARLFIERMGETCLGNCISIRDQEPSRILALQASTHRDLATIDLSSASDRVSCWLVERIFRKNLGLLQMMHACRTRWIVNTIDKKSPKFSMLRKFTTMGSALTFPVQSYIYAVVCIGVDIWAESLRQPRGSREGILQTSAVGRVSNRQWRSMLNRSSRRIRVFGDDLIHPTHSTPLLCKVLSYLGLKVNVHKTFTASFFRESCGLDAYKGIEVTPCYVNEAPSETEAETLISLVESSNNFFRRGWWKTAQYIEKALPVWVRNNLAVKSLSSGAFGLVSFVGADVRHLKQRWNDQLHHWESIAAAPQAGKQRKRGIRGSAALLQYFTENPAPTIKWESGVVQRITLQLKRKGIPNNLFH</sequence>
<evidence type="ECO:0000256" key="5">
    <source>
        <dbReference type="ARBA" id="ARBA00022741"/>
    </source>
</evidence>
<evidence type="ECO:0000313" key="10">
    <source>
        <dbReference type="EMBL" id="UJQ85681.1"/>
    </source>
</evidence>
<evidence type="ECO:0000256" key="7">
    <source>
        <dbReference type="ARBA" id="ARBA00030248"/>
    </source>
</evidence>
<keyword evidence="6" id="KW-0693">Viral RNA replication</keyword>
<keyword evidence="4" id="KW-0548">Nucleotidyltransferase</keyword>
<comment type="catalytic activity">
    <reaction evidence="8">
        <text>RNA(n) + a ribonucleoside 5'-triphosphate = RNA(n+1) + diphosphate</text>
        <dbReference type="Rhea" id="RHEA:21248"/>
        <dbReference type="Rhea" id="RHEA-COMP:14527"/>
        <dbReference type="Rhea" id="RHEA-COMP:17342"/>
        <dbReference type="ChEBI" id="CHEBI:33019"/>
        <dbReference type="ChEBI" id="CHEBI:61557"/>
        <dbReference type="ChEBI" id="CHEBI:140395"/>
        <dbReference type="EC" id="2.7.7.48"/>
    </reaction>
</comment>
<dbReference type="EMBL" id="MZ679745">
    <property type="protein sequence ID" value="UJQ85681.1"/>
    <property type="molecule type" value="Genomic_RNA"/>
</dbReference>
<dbReference type="PROSITE" id="PS50522">
    <property type="entry name" value="RDRP_PHAGE"/>
    <property type="match status" value="1"/>
</dbReference>
<organism evidence="10 11">
    <name type="scientific">Leviviridae sp</name>
    <dbReference type="NCBI Taxonomy" id="2027243"/>
    <lineage>
        <taxon>Viruses</taxon>
        <taxon>Riboviria</taxon>
        <taxon>Orthornavirae</taxon>
        <taxon>Lenarviricota</taxon>
        <taxon>Leviviricetes</taxon>
        <taxon>Norzivirales</taxon>
        <taxon>Fiersviridae</taxon>
    </lineage>
</organism>
<keyword evidence="3" id="KW-0808">Transferase</keyword>
<keyword evidence="5" id="KW-0547">Nucleotide-binding</keyword>
<evidence type="ECO:0000256" key="6">
    <source>
        <dbReference type="ARBA" id="ARBA00022953"/>
    </source>
</evidence>
<feature type="domain" description="RdRp catalytic" evidence="9">
    <location>
        <begin position="359"/>
        <end position="528"/>
    </location>
</feature>
<keyword evidence="11" id="KW-1185">Reference proteome</keyword>
<name>A0ABY3SV04_9VIRU</name>
<dbReference type="Proteomes" id="UP001057811">
    <property type="component" value="Segment"/>
</dbReference>
<dbReference type="EC" id="2.7.7.48" evidence="1"/>
<protein>
    <recommendedName>
        <fullName evidence="1">RNA-directed RNA polymerase</fullName>
        <ecNumber evidence="1">2.7.7.48</ecNumber>
    </recommendedName>
    <alternativeName>
        <fullName evidence="7">RNA replicase beta chain</fullName>
    </alternativeName>
</protein>
<evidence type="ECO:0000256" key="2">
    <source>
        <dbReference type="ARBA" id="ARBA00022484"/>
    </source>
</evidence>
<evidence type="ECO:0000256" key="3">
    <source>
        <dbReference type="ARBA" id="ARBA00022679"/>
    </source>
</evidence>
<reference evidence="10" key="2">
    <citation type="journal article" date="2022" name="Nat. Microbiol.">
        <title>RNA viromes from terrestrial sites across China expand environmental viral diversity.</title>
        <authorList>
            <person name="Chiapello M."/>
            <person name="Rodriguez-Romero J."/>
            <person name="Ayllon M.A."/>
            <person name="Turina M."/>
        </authorList>
    </citation>
    <scope>NUCLEOTIDE SEQUENCE</scope>
    <source>
        <strain evidence="10">346R-k141_489225</strain>
    </source>
</reference>
<proteinExistence type="predicted"/>
<accession>A0ABY3SV04</accession>
<keyword evidence="2" id="KW-0696">RNA-directed RNA polymerase</keyword>
<dbReference type="InterPro" id="IPR007096">
    <property type="entry name" value="RNA-dir_Rpol_cat_phage"/>
</dbReference>
<evidence type="ECO:0000256" key="8">
    <source>
        <dbReference type="ARBA" id="ARBA00048744"/>
    </source>
</evidence>
<evidence type="ECO:0000256" key="1">
    <source>
        <dbReference type="ARBA" id="ARBA00012494"/>
    </source>
</evidence>
<dbReference type="Pfam" id="PF03431">
    <property type="entry name" value="RNA_replicase_B"/>
    <property type="match status" value="2"/>
</dbReference>
<evidence type="ECO:0000256" key="4">
    <source>
        <dbReference type="ARBA" id="ARBA00022695"/>
    </source>
</evidence>
<reference evidence="10" key="1">
    <citation type="submission" date="2021-05" db="EMBL/GenBank/DDBJ databases">
        <authorList>
            <person name="Chen Y.-M."/>
            <person name="Zhang Y.-Z."/>
        </authorList>
    </citation>
    <scope>NUCLEOTIDE SEQUENCE</scope>
    <source>
        <strain evidence="10">346R-k141_489225</strain>
    </source>
</reference>
<evidence type="ECO:0000259" key="9">
    <source>
        <dbReference type="PROSITE" id="PS50522"/>
    </source>
</evidence>
<evidence type="ECO:0000313" key="11">
    <source>
        <dbReference type="Proteomes" id="UP001057811"/>
    </source>
</evidence>
<dbReference type="InterPro" id="IPR005093">
    <property type="entry name" value="RNArep_beta"/>
</dbReference>